<keyword evidence="2" id="KW-1185">Reference proteome</keyword>
<dbReference type="EMBL" id="JAPDRQ010000179">
    <property type="protein sequence ID" value="KAJ9652864.1"/>
    <property type="molecule type" value="Genomic_DNA"/>
</dbReference>
<reference evidence="1" key="1">
    <citation type="submission" date="2022-10" db="EMBL/GenBank/DDBJ databases">
        <title>Culturing micro-colonial fungi from biological soil crusts in the Mojave desert and describing Neophaeococcomyces mojavensis, and introducing the new genera and species Taxawa tesnikishii.</title>
        <authorList>
            <person name="Kurbessoian T."/>
            <person name="Stajich J.E."/>
        </authorList>
    </citation>
    <scope>NUCLEOTIDE SEQUENCE</scope>
    <source>
        <strain evidence="1">JES_112</strain>
    </source>
</reference>
<evidence type="ECO:0000313" key="1">
    <source>
        <dbReference type="EMBL" id="KAJ9652864.1"/>
    </source>
</evidence>
<sequence length="321" mass="34953">MEVLTGNVFNPDTDIPNLAGKTYLVTGGSAGIGYGICAHLVQHGARILLLSNKEDHADDAVTELAEWGDKNLIEWIKCDLANLKETDEVANRILEKEKNGLHGLIMNAGLGVGKYWETADQLDSHFQVNWLSQLHLSLKLLPLLKMYPGGRLVFQSSDLHRAADAGCQFKDVQEINTDIGPTKLYNRSKLAQILGMLAIQRRMQNGGDSTVDAKPSDKVYVNATHPGAVNTPQPEQAVEAYGTLGKIGATLARPFMSDPVKTGCRPALYAATSPEIEDKGITGQYIVPDKKVTSPSSKALDEALQEQLWSLSHDLIKQKLG</sequence>
<accession>A0ACC2ZYP9</accession>
<proteinExistence type="predicted"/>
<dbReference type="Proteomes" id="UP001172386">
    <property type="component" value="Unassembled WGS sequence"/>
</dbReference>
<comment type="caution">
    <text evidence="1">The sequence shown here is derived from an EMBL/GenBank/DDBJ whole genome shotgun (WGS) entry which is preliminary data.</text>
</comment>
<gene>
    <name evidence="1" type="ORF">H2198_007911</name>
</gene>
<organism evidence="1 2">
    <name type="scientific">Neophaeococcomyces mojaviensis</name>
    <dbReference type="NCBI Taxonomy" id="3383035"/>
    <lineage>
        <taxon>Eukaryota</taxon>
        <taxon>Fungi</taxon>
        <taxon>Dikarya</taxon>
        <taxon>Ascomycota</taxon>
        <taxon>Pezizomycotina</taxon>
        <taxon>Eurotiomycetes</taxon>
        <taxon>Chaetothyriomycetidae</taxon>
        <taxon>Chaetothyriales</taxon>
        <taxon>Chaetothyriales incertae sedis</taxon>
        <taxon>Neophaeococcomyces</taxon>
    </lineage>
</organism>
<protein>
    <submittedName>
        <fullName evidence="1">Uncharacterized protein</fullName>
    </submittedName>
</protein>
<evidence type="ECO:0000313" key="2">
    <source>
        <dbReference type="Proteomes" id="UP001172386"/>
    </source>
</evidence>
<name>A0ACC2ZYP9_9EURO</name>